<reference evidence="2 3" key="1">
    <citation type="submission" date="2019-05" db="EMBL/GenBank/DDBJ databases">
        <title>Mikania micrantha, genome provides insights into the molecular mechanism of rapid growth.</title>
        <authorList>
            <person name="Liu B."/>
        </authorList>
    </citation>
    <scope>NUCLEOTIDE SEQUENCE [LARGE SCALE GENOMIC DNA]</scope>
    <source>
        <strain evidence="2">NLD-2019</strain>
        <tissue evidence="2">Leaf</tissue>
    </source>
</reference>
<keyword evidence="3" id="KW-1185">Reference proteome</keyword>
<proteinExistence type="predicted"/>
<dbReference type="AlphaFoldDB" id="A0A5N6NQM0"/>
<organism evidence="2 3">
    <name type="scientific">Mikania micrantha</name>
    <name type="common">bitter vine</name>
    <dbReference type="NCBI Taxonomy" id="192012"/>
    <lineage>
        <taxon>Eukaryota</taxon>
        <taxon>Viridiplantae</taxon>
        <taxon>Streptophyta</taxon>
        <taxon>Embryophyta</taxon>
        <taxon>Tracheophyta</taxon>
        <taxon>Spermatophyta</taxon>
        <taxon>Magnoliopsida</taxon>
        <taxon>eudicotyledons</taxon>
        <taxon>Gunneridae</taxon>
        <taxon>Pentapetalae</taxon>
        <taxon>asterids</taxon>
        <taxon>campanulids</taxon>
        <taxon>Asterales</taxon>
        <taxon>Asteraceae</taxon>
        <taxon>Asteroideae</taxon>
        <taxon>Heliantheae alliance</taxon>
        <taxon>Eupatorieae</taxon>
        <taxon>Mikania</taxon>
    </lineage>
</organism>
<dbReference type="Pfam" id="PF13966">
    <property type="entry name" value="zf-RVT"/>
    <property type="match status" value="1"/>
</dbReference>
<evidence type="ECO:0000313" key="3">
    <source>
        <dbReference type="Proteomes" id="UP000326396"/>
    </source>
</evidence>
<gene>
    <name evidence="2" type="ORF">E3N88_19815</name>
</gene>
<dbReference type="OrthoDB" id="696485at2759"/>
<accession>A0A5N6NQM0</accession>
<evidence type="ECO:0000313" key="2">
    <source>
        <dbReference type="EMBL" id="KAD4983144.1"/>
    </source>
</evidence>
<dbReference type="InterPro" id="IPR026960">
    <property type="entry name" value="RVT-Znf"/>
</dbReference>
<evidence type="ECO:0000259" key="1">
    <source>
        <dbReference type="Pfam" id="PF13966"/>
    </source>
</evidence>
<feature type="domain" description="Reverse transcriptase zinc-binding" evidence="1">
    <location>
        <begin position="2"/>
        <end position="46"/>
    </location>
</feature>
<sequence length="259" mass="29872">MDRLPTMTALRSRNVNLGSTTCKLCGDADETTDHIFIACHLAIYIWGRIESWCNLPTIFAFSFRDLMELPRSMARRKQSKELILSVMQTSVWCIWKARNDAVFHHRKVLKEKIVDDIKTLSYFWVKHRMRSCGLDWASWLSFDVGLAGHDYFLTGWRQVHKSNINTKLELLPQSRHAKEIKRREDPEREDADRLSCYHLLLQPVLTLTPESRPQETPPVVRLTVCFVVILAGLGHQPDSEGGCNDIGAHRGAEFYIAHK</sequence>
<dbReference type="Proteomes" id="UP000326396">
    <property type="component" value="Linkage Group LG18"/>
</dbReference>
<dbReference type="PANTHER" id="PTHR33116:SF78">
    <property type="entry name" value="OS12G0587133 PROTEIN"/>
    <property type="match status" value="1"/>
</dbReference>
<dbReference type="PANTHER" id="PTHR33116">
    <property type="entry name" value="REVERSE TRANSCRIPTASE ZINC-BINDING DOMAIN-CONTAINING PROTEIN-RELATED-RELATED"/>
    <property type="match status" value="1"/>
</dbReference>
<comment type="caution">
    <text evidence="2">The sequence shown here is derived from an EMBL/GenBank/DDBJ whole genome shotgun (WGS) entry which is preliminary data.</text>
</comment>
<name>A0A5N6NQM0_9ASTR</name>
<protein>
    <recommendedName>
        <fullName evidence="1">Reverse transcriptase zinc-binding domain-containing protein</fullName>
    </recommendedName>
</protein>
<dbReference type="EMBL" id="SZYD01000010">
    <property type="protein sequence ID" value="KAD4983144.1"/>
    <property type="molecule type" value="Genomic_DNA"/>
</dbReference>